<dbReference type="EMBL" id="JAMGBD010000001">
    <property type="protein sequence ID" value="MCL6682887.1"/>
    <property type="molecule type" value="Genomic_DNA"/>
</dbReference>
<proteinExistence type="predicted"/>
<dbReference type="Gene3D" id="2.30.30.110">
    <property type="match status" value="1"/>
</dbReference>
<protein>
    <submittedName>
        <fullName evidence="1">Type II toxin-antitoxin system PemK/MazF family toxin</fullName>
    </submittedName>
</protein>
<comment type="caution">
    <text evidence="1">The sequence shown here is derived from an EMBL/GenBank/DDBJ whole genome shotgun (WGS) entry which is preliminary data.</text>
</comment>
<sequence length="149" mass="16848">MSRPDPQYGQVVRFEYLWASEAAEGYAEGEKRRPCAIIVTIAAKDDKPLRTMLCAITHSQPRPPQEGVELSADAKKAAGLDDEPSWVLTSEVNTVNWDSRRFSRTPSGDWAYGVLPAEVMREIRDKIMARNKAGKMDIVDRENIDRRAR</sequence>
<reference evidence="1" key="1">
    <citation type="submission" date="2022-05" db="EMBL/GenBank/DDBJ databases">
        <authorList>
            <person name="Jo J.-H."/>
            <person name="Im W.-T."/>
        </authorList>
    </citation>
    <scope>NUCLEOTIDE SEQUENCE</scope>
    <source>
        <strain evidence="1">SE158</strain>
    </source>
</reference>
<organism evidence="1 2">
    <name type="scientific">Sphingomonas alba</name>
    <dbReference type="NCBI Taxonomy" id="2908208"/>
    <lineage>
        <taxon>Bacteria</taxon>
        <taxon>Pseudomonadati</taxon>
        <taxon>Pseudomonadota</taxon>
        <taxon>Alphaproteobacteria</taxon>
        <taxon>Sphingomonadales</taxon>
        <taxon>Sphingomonadaceae</taxon>
        <taxon>Sphingomonas</taxon>
    </lineage>
</organism>
<dbReference type="InterPro" id="IPR003477">
    <property type="entry name" value="PemK-like"/>
</dbReference>
<accession>A0ABT0RJT7</accession>
<keyword evidence="2" id="KW-1185">Reference proteome</keyword>
<dbReference type="Pfam" id="PF02452">
    <property type="entry name" value="PemK_toxin"/>
    <property type="match status" value="1"/>
</dbReference>
<evidence type="ECO:0000313" key="2">
    <source>
        <dbReference type="Proteomes" id="UP001165363"/>
    </source>
</evidence>
<evidence type="ECO:0000313" key="1">
    <source>
        <dbReference type="EMBL" id="MCL6682887.1"/>
    </source>
</evidence>
<gene>
    <name evidence="1" type="ORF">LZ536_03090</name>
</gene>
<dbReference type="Proteomes" id="UP001165363">
    <property type="component" value="Unassembled WGS sequence"/>
</dbReference>
<name>A0ABT0RJT7_9SPHN</name>
<dbReference type="RefSeq" id="WP_249846829.1">
    <property type="nucleotide sequence ID" value="NZ_JAMGBD010000001.1"/>
</dbReference>
<dbReference type="InterPro" id="IPR011067">
    <property type="entry name" value="Plasmid_toxin/cell-grow_inhib"/>
</dbReference>